<organism evidence="2 3">
    <name type="scientific">Suillus placidus</name>
    <dbReference type="NCBI Taxonomy" id="48579"/>
    <lineage>
        <taxon>Eukaryota</taxon>
        <taxon>Fungi</taxon>
        <taxon>Dikarya</taxon>
        <taxon>Basidiomycota</taxon>
        <taxon>Agaricomycotina</taxon>
        <taxon>Agaricomycetes</taxon>
        <taxon>Agaricomycetidae</taxon>
        <taxon>Boletales</taxon>
        <taxon>Suillineae</taxon>
        <taxon>Suillaceae</taxon>
        <taxon>Suillus</taxon>
    </lineage>
</organism>
<name>A0A9P7A813_9AGAM</name>
<gene>
    <name evidence="2" type="ORF">EV702DRAFT_1040576</name>
</gene>
<evidence type="ECO:0000313" key="3">
    <source>
        <dbReference type="Proteomes" id="UP000714275"/>
    </source>
</evidence>
<evidence type="ECO:0000313" key="2">
    <source>
        <dbReference type="EMBL" id="KAG1784164.1"/>
    </source>
</evidence>
<accession>A0A9P7A813</accession>
<proteinExistence type="predicted"/>
<protein>
    <submittedName>
        <fullName evidence="2">Uncharacterized protein</fullName>
    </submittedName>
</protein>
<sequence length="248" mass="27250">MFYWCTNFLSKHAPEQQEGSVGKGLDPDDVDYIDEEDSGSDSDGEGWVVSLPEHGITGLGAISDSEDEREWHGPIVNDNLDHSDGGKKRKAAGDTQSCEASDEEEGTEEFEAHEILAAAEEFWQKVFTKPINHLDVAPLKAKGSYTGTSPSSFYQKQSKLCKAAVGTAKLSNFFQGSTLVPCTSQPTIEVEQSDSTSFESDSVTCFDMEDQWVNPSEPPTPPHHQHDPMTQPLSCCQTLLHLTITHRV</sequence>
<dbReference type="EMBL" id="JABBWD010000001">
    <property type="protein sequence ID" value="KAG1784164.1"/>
    <property type="molecule type" value="Genomic_DNA"/>
</dbReference>
<dbReference type="AlphaFoldDB" id="A0A9P7A813"/>
<feature type="region of interest" description="Disordered" evidence="1">
    <location>
        <begin position="211"/>
        <end position="230"/>
    </location>
</feature>
<dbReference type="OrthoDB" id="10525055at2759"/>
<dbReference type="Proteomes" id="UP000714275">
    <property type="component" value="Unassembled WGS sequence"/>
</dbReference>
<keyword evidence="3" id="KW-1185">Reference proteome</keyword>
<feature type="region of interest" description="Disordered" evidence="1">
    <location>
        <begin position="13"/>
        <end position="107"/>
    </location>
</feature>
<feature type="compositionally biased region" description="Acidic residues" evidence="1">
    <location>
        <begin position="27"/>
        <end position="44"/>
    </location>
</feature>
<comment type="caution">
    <text evidence="2">The sequence shown here is derived from an EMBL/GenBank/DDBJ whole genome shotgun (WGS) entry which is preliminary data.</text>
</comment>
<reference evidence="2" key="1">
    <citation type="journal article" date="2020" name="New Phytol.">
        <title>Comparative genomics reveals dynamic genome evolution in host specialist ectomycorrhizal fungi.</title>
        <authorList>
            <person name="Lofgren L.A."/>
            <person name="Nguyen N.H."/>
            <person name="Vilgalys R."/>
            <person name="Ruytinx J."/>
            <person name="Liao H.L."/>
            <person name="Branco S."/>
            <person name="Kuo A."/>
            <person name="LaButti K."/>
            <person name="Lipzen A."/>
            <person name="Andreopoulos W."/>
            <person name="Pangilinan J."/>
            <person name="Riley R."/>
            <person name="Hundley H."/>
            <person name="Na H."/>
            <person name="Barry K."/>
            <person name="Grigoriev I.V."/>
            <person name="Stajich J.E."/>
            <person name="Kennedy P.G."/>
        </authorList>
    </citation>
    <scope>NUCLEOTIDE SEQUENCE</scope>
    <source>
        <strain evidence="2">DOB743</strain>
    </source>
</reference>
<evidence type="ECO:0000256" key="1">
    <source>
        <dbReference type="SAM" id="MobiDB-lite"/>
    </source>
</evidence>